<dbReference type="NCBIfam" id="TIGR01034">
    <property type="entry name" value="metK"/>
    <property type="match status" value="1"/>
</dbReference>
<reference evidence="17" key="1">
    <citation type="journal article" date="2019" name="Int. J. Syst. Evol. Microbiol.">
        <title>The Global Catalogue of Microorganisms (GCM) 10K type strain sequencing project: providing services to taxonomists for standard genome sequencing and annotation.</title>
        <authorList>
            <consortium name="The Broad Institute Genomics Platform"/>
            <consortium name="The Broad Institute Genome Sequencing Center for Infectious Disease"/>
            <person name="Wu L."/>
            <person name="Ma J."/>
        </authorList>
    </citation>
    <scope>NUCLEOTIDE SEQUENCE [LARGE SCALE GENOMIC DNA]</scope>
    <source>
        <strain evidence="17">CCUG 55491</strain>
    </source>
</reference>
<comment type="caution">
    <text evidence="16">The sequence shown here is derived from an EMBL/GenBank/DDBJ whole genome shotgun (WGS) entry which is preliminary data.</text>
</comment>
<comment type="cofactor">
    <cofactor evidence="10">
        <name>Mg(2+)</name>
        <dbReference type="ChEBI" id="CHEBI:18420"/>
    </cofactor>
    <text evidence="10">Binds 2 divalent ions per subunit.</text>
</comment>
<comment type="pathway">
    <text evidence="1 10">Amino-acid biosynthesis; S-adenosyl-L-methionine biosynthesis; S-adenosyl-L-methionine from L-methionine: step 1/1.</text>
</comment>
<feature type="binding site" evidence="10">
    <location>
        <position position="270"/>
    </location>
    <ligand>
        <name>ATP</name>
        <dbReference type="ChEBI" id="CHEBI:30616"/>
        <note>ligand shared between two neighboring subunits</note>
    </ligand>
</feature>
<feature type="region of interest" description="Flexible loop" evidence="10">
    <location>
        <begin position="99"/>
        <end position="109"/>
    </location>
</feature>
<dbReference type="InterPro" id="IPR022631">
    <property type="entry name" value="ADOMET_SYNTHASE_CS"/>
</dbReference>
<dbReference type="Proteomes" id="UP001597090">
    <property type="component" value="Unassembled WGS sequence"/>
</dbReference>
<dbReference type="PROSITE" id="PS00376">
    <property type="entry name" value="ADOMET_SYNTHASE_1"/>
    <property type="match status" value="1"/>
</dbReference>
<feature type="binding site" description="in other chain" evidence="10">
    <location>
        <position position="56"/>
    </location>
    <ligand>
        <name>L-methionine</name>
        <dbReference type="ChEBI" id="CHEBI:57844"/>
        <note>ligand shared between two neighboring subunits</note>
    </ligand>
</feature>
<keyword evidence="17" id="KW-1185">Reference proteome</keyword>
<feature type="domain" description="S-adenosylmethionine synthetase C-terminal" evidence="15">
    <location>
        <begin position="241"/>
        <end position="372"/>
    </location>
</feature>
<evidence type="ECO:0000256" key="4">
    <source>
        <dbReference type="ARBA" id="ARBA00022679"/>
    </source>
</evidence>
<feature type="binding site" description="in other chain" evidence="10">
    <location>
        <begin position="169"/>
        <end position="171"/>
    </location>
    <ligand>
        <name>ATP</name>
        <dbReference type="ChEBI" id="CHEBI:30616"/>
        <note>ligand shared between two neighboring subunits</note>
    </ligand>
</feature>
<dbReference type="InterPro" id="IPR022630">
    <property type="entry name" value="S-AdoMet_synt_C"/>
</dbReference>
<dbReference type="SUPFAM" id="SSF55973">
    <property type="entry name" value="S-adenosylmethionine synthetase"/>
    <property type="match status" value="3"/>
</dbReference>
<keyword evidence="7 10" id="KW-0067">ATP-binding</keyword>
<gene>
    <name evidence="10 16" type="primary">metK</name>
    <name evidence="16" type="ORF">ACFQZQ_08195</name>
</gene>
<feature type="binding site" description="in other chain" evidence="10">
    <location>
        <position position="15"/>
    </location>
    <ligand>
        <name>ATP</name>
        <dbReference type="ChEBI" id="CHEBI:30616"/>
        <note>ligand shared between two neighboring subunits</note>
    </ligand>
</feature>
<proteinExistence type="inferred from homology"/>
<feature type="binding site" evidence="10">
    <location>
        <position position="17"/>
    </location>
    <ligand>
        <name>Mg(2+)</name>
        <dbReference type="ChEBI" id="CHEBI:18420"/>
    </ligand>
</feature>
<evidence type="ECO:0000256" key="1">
    <source>
        <dbReference type="ARBA" id="ARBA00005224"/>
    </source>
</evidence>
<evidence type="ECO:0000259" key="15">
    <source>
        <dbReference type="Pfam" id="PF02773"/>
    </source>
</evidence>
<feature type="binding site" evidence="10">
    <location>
        <position position="247"/>
    </location>
    <ligand>
        <name>ATP</name>
        <dbReference type="ChEBI" id="CHEBI:30616"/>
        <note>ligand shared between two neighboring subunits</note>
    </ligand>
</feature>
<comment type="caution">
    <text evidence="10">Lacks conserved residue(s) required for the propagation of feature annotation.</text>
</comment>
<evidence type="ECO:0000256" key="11">
    <source>
        <dbReference type="RuleBase" id="RU000542"/>
    </source>
</evidence>
<evidence type="ECO:0000259" key="13">
    <source>
        <dbReference type="Pfam" id="PF00438"/>
    </source>
</evidence>
<feature type="binding site" description="in other chain" evidence="10">
    <location>
        <position position="278"/>
    </location>
    <ligand>
        <name>L-methionine</name>
        <dbReference type="ChEBI" id="CHEBI:57844"/>
        <note>ligand shared between two neighboring subunits</note>
    </ligand>
</feature>
<evidence type="ECO:0000313" key="17">
    <source>
        <dbReference type="Proteomes" id="UP001597090"/>
    </source>
</evidence>
<dbReference type="HAMAP" id="MF_00086">
    <property type="entry name" value="S_AdoMet_synth1"/>
    <property type="match status" value="1"/>
</dbReference>
<dbReference type="EMBL" id="JBHTIH010000003">
    <property type="protein sequence ID" value="MFD0739256.1"/>
    <property type="molecule type" value="Genomic_DNA"/>
</dbReference>
<name>A0ABW2YN20_9GAMM</name>
<keyword evidence="5 10" id="KW-0479">Metal-binding</keyword>
<dbReference type="GO" id="GO:0004478">
    <property type="term" value="F:methionine adenosyltransferase activity"/>
    <property type="evidence" value="ECO:0007669"/>
    <property type="project" value="UniProtKB-EC"/>
</dbReference>
<keyword evidence="8 10" id="KW-0460">Magnesium</keyword>
<evidence type="ECO:0000256" key="5">
    <source>
        <dbReference type="ARBA" id="ARBA00022723"/>
    </source>
</evidence>
<feature type="binding site" description="in other chain" evidence="10">
    <location>
        <position position="99"/>
    </location>
    <ligand>
        <name>L-methionine</name>
        <dbReference type="ChEBI" id="CHEBI:57844"/>
        <note>ligand shared between two neighboring subunits</note>
    </ligand>
</feature>
<dbReference type="Pfam" id="PF00438">
    <property type="entry name" value="S-AdoMet_synt_N"/>
    <property type="match status" value="1"/>
</dbReference>
<dbReference type="Pfam" id="PF02773">
    <property type="entry name" value="S-AdoMet_synt_C"/>
    <property type="match status" value="1"/>
</dbReference>
<evidence type="ECO:0000256" key="6">
    <source>
        <dbReference type="ARBA" id="ARBA00022741"/>
    </source>
</evidence>
<feature type="binding site" evidence="10">
    <location>
        <position position="247"/>
    </location>
    <ligand>
        <name>L-methionine</name>
        <dbReference type="ChEBI" id="CHEBI:57844"/>
        <note>ligand shared between two neighboring subunits</note>
    </ligand>
</feature>
<feature type="binding site" evidence="10">
    <location>
        <position position="43"/>
    </location>
    <ligand>
        <name>K(+)</name>
        <dbReference type="ChEBI" id="CHEBI:29103"/>
    </ligand>
</feature>
<dbReference type="CDD" id="cd18079">
    <property type="entry name" value="S-AdoMet_synt"/>
    <property type="match status" value="1"/>
</dbReference>
<evidence type="ECO:0000256" key="2">
    <source>
        <dbReference type="ARBA" id="ARBA00009685"/>
    </source>
</evidence>
<keyword evidence="10" id="KW-0963">Cytoplasm</keyword>
<evidence type="ECO:0000256" key="10">
    <source>
        <dbReference type="HAMAP-Rule" id="MF_00086"/>
    </source>
</evidence>
<comment type="catalytic activity">
    <reaction evidence="10">
        <text>L-methionine + ATP + H2O = S-adenosyl-L-methionine + phosphate + diphosphate</text>
        <dbReference type="Rhea" id="RHEA:21080"/>
        <dbReference type="ChEBI" id="CHEBI:15377"/>
        <dbReference type="ChEBI" id="CHEBI:30616"/>
        <dbReference type="ChEBI" id="CHEBI:33019"/>
        <dbReference type="ChEBI" id="CHEBI:43474"/>
        <dbReference type="ChEBI" id="CHEBI:57844"/>
        <dbReference type="ChEBI" id="CHEBI:59789"/>
        <dbReference type="EC" id="2.5.1.6"/>
    </reaction>
</comment>
<feature type="binding site" description="in other chain" evidence="10">
    <location>
        <begin position="253"/>
        <end position="254"/>
    </location>
    <ligand>
        <name>ATP</name>
        <dbReference type="ChEBI" id="CHEBI:30616"/>
        <note>ligand shared between two neighboring subunits</note>
    </ligand>
</feature>
<organism evidence="16 17">
    <name type="scientific">Lysobacter koreensis</name>
    <dbReference type="NCBI Taxonomy" id="266122"/>
    <lineage>
        <taxon>Bacteria</taxon>
        <taxon>Pseudomonadati</taxon>
        <taxon>Pseudomonadota</taxon>
        <taxon>Gammaproteobacteria</taxon>
        <taxon>Lysobacterales</taxon>
        <taxon>Lysobacteraceae</taxon>
        <taxon>Lysobacter</taxon>
    </lineage>
</organism>
<evidence type="ECO:0000256" key="7">
    <source>
        <dbReference type="ARBA" id="ARBA00022840"/>
    </source>
</evidence>
<evidence type="ECO:0000256" key="12">
    <source>
        <dbReference type="RuleBase" id="RU004462"/>
    </source>
</evidence>
<dbReference type="Gene3D" id="3.30.300.10">
    <property type="match status" value="3"/>
</dbReference>
<dbReference type="RefSeq" id="WP_386812259.1">
    <property type="nucleotide sequence ID" value="NZ_JBHTIH010000003.1"/>
</dbReference>
<keyword evidence="4 10" id="KW-0808">Transferase</keyword>
<evidence type="ECO:0000256" key="8">
    <source>
        <dbReference type="ARBA" id="ARBA00022842"/>
    </source>
</evidence>
<dbReference type="InterPro" id="IPR022629">
    <property type="entry name" value="S-AdoMet_synt_central"/>
</dbReference>
<feature type="binding site" evidence="10">
    <location>
        <position position="274"/>
    </location>
    <ligand>
        <name>ATP</name>
        <dbReference type="ChEBI" id="CHEBI:30616"/>
        <note>ligand shared between two neighboring subunits</note>
    </ligand>
</feature>
<comment type="function">
    <text evidence="10">Catalyzes the formation of S-adenosylmethionine (AdoMet) from methionine and ATP. The overall synthetic reaction is composed of two sequential steps, AdoMet formation and the subsequent tripolyphosphate hydrolysis which occurs prior to release of AdoMet from the enzyme.</text>
</comment>
<dbReference type="InterPro" id="IPR022628">
    <property type="entry name" value="S-AdoMet_synt_N"/>
</dbReference>
<evidence type="ECO:0000256" key="9">
    <source>
        <dbReference type="ARBA" id="ARBA00022958"/>
    </source>
</evidence>
<dbReference type="Pfam" id="PF02772">
    <property type="entry name" value="S-AdoMet_synt_M"/>
    <property type="match status" value="1"/>
</dbReference>
<keyword evidence="6 10" id="KW-0547">Nucleotide-binding</keyword>
<dbReference type="EC" id="2.5.1.6" evidence="10"/>
<dbReference type="InterPro" id="IPR002133">
    <property type="entry name" value="S-AdoMet_synthetase"/>
</dbReference>
<feature type="domain" description="S-adenosylmethionine synthetase N-terminal" evidence="13">
    <location>
        <begin position="4"/>
        <end position="101"/>
    </location>
</feature>
<dbReference type="InterPro" id="IPR022636">
    <property type="entry name" value="S-AdoMet_synthetase_sfam"/>
</dbReference>
<keyword evidence="9 10" id="KW-0630">Potassium</keyword>
<keyword evidence="3 10" id="KW-0554">One-carbon metabolism</keyword>
<comment type="cofactor">
    <cofactor evidence="10">
        <name>K(+)</name>
        <dbReference type="ChEBI" id="CHEBI:29103"/>
    </cofactor>
    <text evidence="10">Binds 1 potassium ion per subunit.</text>
</comment>
<dbReference type="PANTHER" id="PTHR11964">
    <property type="entry name" value="S-ADENOSYLMETHIONINE SYNTHETASE"/>
    <property type="match status" value="1"/>
</dbReference>
<evidence type="ECO:0000256" key="3">
    <source>
        <dbReference type="ARBA" id="ARBA00022563"/>
    </source>
</evidence>
<evidence type="ECO:0000259" key="14">
    <source>
        <dbReference type="Pfam" id="PF02772"/>
    </source>
</evidence>
<dbReference type="PROSITE" id="PS00377">
    <property type="entry name" value="ADOMET_SYNTHASE_2"/>
    <property type="match status" value="1"/>
</dbReference>
<comment type="similarity">
    <text evidence="2 10 12">Belongs to the AdoMet synthase family.</text>
</comment>
<comment type="subcellular location">
    <subcellularLocation>
        <location evidence="10 11">Cytoplasm</location>
    </subcellularLocation>
</comment>
<sequence>MSSYLFTSESVSEGHPDKIADQISDAVLDAILAQDKRARVACETMVKTGVAIVAGEVTTSAWIDLEALTRKVILDIGYDSSDVGFDGATCGVLNLIGKQSPDIAAGVDGSAKKQKKPEEQGAGDQGLMFGYACNEAPEFMPAPIYYSHRLVEQQAKVRKNGKLKWLRPDAKSQVTLRYDAAHKVVGLDAVVLSTQHDPGIKHKDLVEGVYEQILKPVLPKAMLEKLPKNKIHINPTGIFVIGGPVGDCGLTGRKIIVDTYGGMARHGGGAFSGKDPSKVDRSAAYAARYVAKNIVAAGLADKCEVQVSYAIGVAEPTSISVTTFGTGKISDEKIEKLIRKHFDLRPYGIVKMLDLIHPVYQSTAAYGHFGRKPKEVSYVDGAGKKNTATAFSWEKTDKADELRKDAGLKK</sequence>
<evidence type="ECO:0000313" key="16">
    <source>
        <dbReference type="EMBL" id="MFD0739256.1"/>
    </source>
</evidence>
<comment type="subunit">
    <text evidence="10">Homotetramer; dimer of dimers.</text>
</comment>
<feature type="domain" description="S-adenosylmethionine synthetase central" evidence="14">
    <location>
        <begin position="119"/>
        <end position="239"/>
    </location>
</feature>
<protein>
    <recommendedName>
        <fullName evidence="10">S-adenosylmethionine synthase</fullName>
        <shortName evidence="10">AdoMet synthase</shortName>
        <ecNumber evidence="10">2.5.1.6</ecNumber>
    </recommendedName>
    <alternativeName>
        <fullName evidence="10">MAT</fullName>
    </alternativeName>
    <alternativeName>
        <fullName evidence="10">Methionine adenosyltransferase</fullName>
    </alternativeName>
</protein>
<dbReference type="PIRSF" id="PIRSF000497">
    <property type="entry name" value="MAT"/>
    <property type="match status" value="1"/>
</dbReference>
<accession>A0ABW2YN20</accession>